<dbReference type="InParanoid" id="C8XK19"/>
<proteinExistence type="predicted"/>
<evidence type="ECO:0000313" key="1">
    <source>
        <dbReference type="EMBL" id="ACV76702.1"/>
    </source>
</evidence>
<dbReference type="eggNOG" id="COG0824">
    <property type="taxonomic scope" value="Bacteria"/>
</dbReference>
<dbReference type="Proteomes" id="UP000002218">
    <property type="component" value="Chromosome"/>
</dbReference>
<dbReference type="HOGENOM" id="CLU_078243_0_0_11"/>
<dbReference type="EMBL" id="CP001737">
    <property type="protein sequence ID" value="ACV76702.1"/>
    <property type="molecule type" value="Genomic_DNA"/>
</dbReference>
<reference evidence="1 2" key="2">
    <citation type="journal article" date="2010" name="Stand. Genomic Sci.">
        <title>Complete genome sequence of Nakamurella multipartita type strain (Y-104).</title>
        <authorList>
            <person name="Tice H."/>
            <person name="Mayilraj S."/>
            <person name="Sims D."/>
            <person name="Lapidus A."/>
            <person name="Nolan M."/>
            <person name="Lucas S."/>
            <person name="Glavina Del Rio T."/>
            <person name="Copeland A."/>
            <person name="Cheng J.F."/>
            <person name="Meincke L."/>
            <person name="Bruce D."/>
            <person name="Goodwin L."/>
            <person name="Pitluck S."/>
            <person name="Ivanova N."/>
            <person name="Mavromatis K."/>
            <person name="Ovchinnikova G."/>
            <person name="Pati A."/>
            <person name="Chen A."/>
            <person name="Palaniappan K."/>
            <person name="Land M."/>
            <person name="Hauser L."/>
            <person name="Chang Y.J."/>
            <person name="Jeffries C.D."/>
            <person name="Detter J.C."/>
            <person name="Brettin T."/>
            <person name="Rohde M."/>
            <person name="Goker M."/>
            <person name="Bristow J."/>
            <person name="Eisen J.A."/>
            <person name="Markowitz V."/>
            <person name="Hugenholtz P."/>
            <person name="Kyrpides N.C."/>
            <person name="Klenk H.P."/>
            <person name="Chen F."/>
        </authorList>
    </citation>
    <scope>NUCLEOTIDE SEQUENCE [LARGE SCALE GENOMIC DNA]</scope>
    <source>
        <strain evidence="2">ATCC 700099 / DSM 44233 / CIP 104796 / JCM 9543 / NBRC 105858 / Y-104</strain>
    </source>
</reference>
<dbReference type="Gene3D" id="3.10.129.10">
    <property type="entry name" value="Hotdog Thioesterase"/>
    <property type="match status" value="1"/>
</dbReference>
<accession>C8XK19</accession>
<sequence>MSWGHGTLVLDPRENGPRGFANGGFACGALAGFVPGDLAEVTLRAPIPVGVPLGVKSRLGGGAQLLDGGRQVLAEAVPAEPFVAEPPYRPTVAQAQAAWAAHPFRGLDLPLSDCVVCGAERRDGLRICFGPVPGHPELMASPFTVPAAYCQDAGVLRTPAVWGALDCPSYPAEAVRRGRFALLGRLSASQRRPIMVGEELIAVGWTESIGNRSMRTASALLAGDEIVASARAVWVEAKPDAV</sequence>
<dbReference type="SUPFAM" id="SSF54637">
    <property type="entry name" value="Thioesterase/thiol ester dehydrase-isomerase"/>
    <property type="match status" value="1"/>
</dbReference>
<dbReference type="RefSeq" id="WP_012814177.1">
    <property type="nucleotide sequence ID" value="NC_013235.1"/>
</dbReference>
<dbReference type="OrthoDB" id="5495835at2"/>
<name>C8XK19_NAKMY</name>
<evidence type="ECO:0008006" key="3">
    <source>
        <dbReference type="Google" id="ProtNLM"/>
    </source>
</evidence>
<dbReference type="InterPro" id="IPR029069">
    <property type="entry name" value="HotDog_dom_sf"/>
</dbReference>
<dbReference type="AlphaFoldDB" id="C8XK19"/>
<organism evidence="1 2">
    <name type="scientific">Nakamurella multipartita (strain ATCC 700099 / DSM 44233 / CIP 104796 / JCM 9543 / NBRC 105858 / Y-104)</name>
    <name type="common">Microsphaera multipartita</name>
    <dbReference type="NCBI Taxonomy" id="479431"/>
    <lineage>
        <taxon>Bacteria</taxon>
        <taxon>Bacillati</taxon>
        <taxon>Actinomycetota</taxon>
        <taxon>Actinomycetes</taxon>
        <taxon>Nakamurellales</taxon>
        <taxon>Nakamurellaceae</taxon>
        <taxon>Nakamurella</taxon>
    </lineage>
</organism>
<keyword evidence="2" id="KW-1185">Reference proteome</keyword>
<gene>
    <name evidence="1" type="ordered locus">Namu_0272</name>
</gene>
<protein>
    <recommendedName>
        <fullName evidence="3">Thioesterase superfamily protein</fullName>
    </recommendedName>
</protein>
<evidence type="ECO:0000313" key="2">
    <source>
        <dbReference type="Proteomes" id="UP000002218"/>
    </source>
</evidence>
<reference evidence="2" key="1">
    <citation type="submission" date="2009-09" db="EMBL/GenBank/DDBJ databases">
        <title>The complete genome of Nakamurella multipartita DSM 44233.</title>
        <authorList>
            <consortium name="US DOE Joint Genome Institute (JGI-PGF)"/>
            <person name="Lucas S."/>
            <person name="Copeland A."/>
            <person name="Lapidus A."/>
            <person name="Glavina del Rio T."/>
            <person name="Dalin E."/>
            <person name="Tice H."/>
            <person name="Bruce D."/>
            <person name="Goodwin L."/>
            <person name="Pitluck S."/>
            <person name="Kyrpides N."/>
            <person name="Mavromatis K."/>
            <person name="Ivanova N."/>
            <person name="Ovchinnikova G."/>
            <person name="Sims D."/>
            <person name="Meincke L."/>
            <person name="Brettin T."/>
            <person name="Detter J.C."/>
            <person name="Han C."/>
            <person name="Larimer F."/>
            <person name="Land M."/>
            <person name="Hauser L."/>
            <person name="Markowitz V."/>
            <person name="Cheng J.-F."/>
            <person name="Hugenholtz P."/>
            <person name="Woyke T."/>
            <person name="Wu D."/>
            <person name="Klenk H.-P."/>
            <person name="Eisen J.A."/>
        </authorList>
    </citation>
    <scope>NUCLEOTIDE SEQUENCE [LARGE SCALE GENOMIC DNA]</scope>
    <source>
        <strain evidence="2">ATCC 700099 / DSM 44233 / CIP 104796 / JCM 9543 / NBRC 105858 / Y-104</strain>
    </source>
</reference>
<dbReference type="STRING" id="479431.Namu_0272"/>
<dbReference type="KEGG" id="nml:Namu_0272"/>